<dbReference type="SUPFAM" id="SSF53850">
    <property type="entry name" value="Periplasmic binding protein-like II"/>
    <property type="match status" value="1"/>
</dbReference>
<dbReference type="InterPro" id="IPR005119">
    <property type="entry name" value="LysR_subst-bd"/>
</dbReference>
<dbReference type="EMBL" id="JACCBG010000001">
    <property type="protein sequence ID" value="NYD43135.1"/>
    <property type="molecule type" value="Genomic_DNA"/>
</dbReference>
<keyword evidence="4" id="KW-0804">Transcription</keyword>
<feature type="domain" description="HTH lysR-type" evidence="6">
    <location>
        <begin position="1"/>
        <end position="58"/>
    </location>
</feature>
<dbReference type="InterPro" id="IPR036390">
    <property type="entry name" value="WH_DNA-bd_sf"/>
</dbReference>
<reference evidence="7 8" key="1">
    <citation type="submission" date="2020-07" db="EMBL/GenBank/DDBJ databases">
        <title>Sequencing the genomes of 1000 actinobacteria strains.</title>
        <authorList>
            <person name="Klenk H.-P."/>
        </authorList>
    </citation>
    <scope>NUCLEOTIDE SEQUENCE [LARGE SCALE GENOMIC DNA]</scope>
    <source>
        <strain evidence="7 8">DSM 21350</strain>
    </source>
</reference>
<sequence length="328" mass="35360">MQLEDLRKLLVLAEHEQVTDAAAVLEVPQPTLSRLLARVERELGVRLFERDARGVHPNPYGELVLAAARDLTGRHDQLVRDLADLLDPDSGTVRLAFLDSMATSLVPRLLHEFRAVAPRVRVVLTQEPNHEILRDLAAGTAELAVTSPRPSGPHGWLPLQRQRLAVAVPAGHRLAGRTRVRLRDLEGEEFVTVPPGFGFRALVDELFAGAGVVPRVAFESVDLATIEGLVGSGLGVALLPEQLIGQLIGGRAVGVPLSAAGAERMVGLTWRTDRRPAPAAARFLAFLAEQAAADRAEPARPTSPPQAALPRGRPQPGRRSPRRTPPVS</sequence>
<dbReference type="Gene3D" id="1.10.10.10">
    <property type="entry name" value="Winged helix-like DNA-binding domain superfamily/Winged helix DNA-binding domain"/>
    <property type="match status" value="1"/>
</dbReference>
<evidence type="ECO:0000256" key="3">
    <source>
        <dbReference type="ARBA" id="ARBA00023125"/>
    </source>
</evidence>
<keyword evidence="3 7" id="KW-0238">DNA-binding</keyword>
<dbReference type="GO" id="GO:0003677">
    <property type="term" value="F:DNA binding"/>
    <property type="evidence" value="ECO:0007669"/>
    <property type="project" value="UniProtKB-KW"/>
</dbReference>
<protein>
    <submittedName>
        <fullName evidence="7">DNA-binding transcriptional LysR family regulator</fullName>
    </submittedName>
</protein>
<evidence type="ECO:0000256" key="1">
    <source>
        <dbReference type="ARBA" id="ARBA00009437"/>
    </source>
</evidence>
<dbReference type="PANTHER" id="PTHR30346:SF28">
    <property type="entry name" value="HTH-TYPE TRANSCRIPTIONAL REGULATOR CYNR"/>
    <property type="match status" value="1"/>
</dbReference>
<evidence type="ECO:0000256" key="4">
    <source>
        <dbReference type="ARBA" id="ARBA00023163"/>
    </source>
</evidence>
<dbReference type="Pfam" id="PF03466">
    <property type="entry name" value="LysR_substrate"/>
    <property type="match status" value="1"/>
</dbReference>
<dbReference type="SUPFAM" id="SSF46785">
    <property type="entry name" value="Winged helix' DNA-binding domain"/>
    <property type="match status" value="1"/>
</dbReference>
<dbReference type="RefSeq" id="WP_179664688.1">
    <property type="nucleotide sequence ID" value="NZ_JACCBG010000001.1"/>
</dbReference>
<gene>
    <name evidence="7" type="ORF">BJZ21_003218</name>
</gene>
<keyword evidence="8" id="KW-1185">Reference proteome</keyword>
<dbReference type="Gene3D" id="3.40.190.290">
    <property type="match status" value="1"/>
</dbReference>
<dbReference type="Pfam" id="PF00126">
    <property type="entry name" value="HTH_1"/>
    <property type="match status" value="1"/>
</dbReference>
<dbReference type="PRINTS" id="PR00039">
    <property type="entry name" value="HTHLYSR"/>
</dbReference>
<dbReference type="Proteomes" id="UP000535511">
    <property type="component" value="Unassembled WGS sequence"/>
</dbReference>
<evidence type="ECO:0000259" key="6">
    <source>
        <dbReference type="PROSITE" id="PS50931"/>
    </source>
</evidence>
<dbReference type="InterPro" id="IPR000847">
    <property type="entry name" value="LysR_HTH_N"/>
</dbReference>
<evidence type="ECO:0000313" key="7">
    <source>
        <dbReference type="EMBL" id="NYD43135.1"/>
    </source>
</evidence>
<dbReference type="AlphaFoldDB" id="A0A7Y9JBM4"/>
<comment type="similarity">
    <text evidence="1">Belongs to the LysR transcriptional regulatory family.</text>
</comment>
<proteinExistence type="inferred from homology"/>
<dbReference type="GO" id="GO:0032993">
    <property type="term" value="C:protein-DNA complex"/>
    <property type="evidence" value="ECO:0007669"/>
    <property type="project" value="TreeGrafter"/>
</dbReference>
<feature type="region of interest" description="Disordered" evidence="5">
    <location>
        <begin position="293"/>
        <end position="328"/>
    </location>
</feature>
<organism evidence="7 8">
    <name type="scientific">Nocardioides panaciterrulae</name>
    <dbReference type="NCBI Taxonomy" id="661492"/>
    <lineage>
        <taxon>Bacteria</taxon>
        <taxon>Bacillati</taxon>
        <taxon>Actinomycetota</taxon>
        <taxon>Actinomycetes</taxon>
        <taxon>Propionibacteriales</taxon>
        <taxon>Nocardioidaceae</taxon>
        <taxon>Nocardioides</taxon>
    </lineage>
</organism>
<dbReference type="InterPro" id="IPR036388">
    <property type="entry name" value="WH-like_DNA-bd_sf"/>
</dbReference>
<accession>A0A7Y9JBM4</accession>
<dbReference type="PROSITE" id="PS50931">
    <property type="entry name" value="HTH_LYSR"/>
    <property type="match status" value="1"/>
</dbReference>
<evidence type="ECO:0000313" key="8">
    <source>
        <dbReference type="Proteomes" id="UP000535511"/>
    </source>
</evidence>
<name>A0A7Y9JBM4_9ACTN</name>
<dbReference type="GO" id="GO:0003700">
    <property type="term" value="F:DNA-binding transcription factor activity"/>
    <property type="evidence" value="ECO:0007669"/>
    <property type="project" value="InterPro"/>
</dbReference>
<evidence type="ECO:0000256" key="5">
    <source>
        <dbReference type="SAM" id="MobiDB-lite"/>
    </source>
</evidence>
<dbReference type="PANTHER" id="PTHR30346">
    <property type="entry name" value="TRANSCRIPTIONAL DUAL REGULATOR HCAR-RELATED"/>
    <property type="match status" value="1"/>
</dbReference>
<evidence type="ECO:0000256" key="2">
    <source>
        <dbReference type="ARBA" id="ARBA00023015"/>
    </source>
</evidence>
<comment type="caution">
    <text evidence="7">The sequence shown here is derived from an EMBL/GenBank/DDBJ whole genome shotgun (WGS) entry which is preliminary data.</text>
</comment>
<keyword evidence="2" id="KW-0805">Transcription regulation</keyword>